<gene>
    <name evidence="2" type="ORF">J2Z48_001570</name>
</gene>
<keyword evidence="1" id="KW-0812">Transmembrane</keyword>
<evidence type="ECO:0000256" key="1">
    <source>
        <dbReference type="SAM" id="Phobius"/>
    </source>
</evidence>
<keyword evidence="1" id="KW-0472">Membrane</keyword>
<feature type="transmembrane region" description="Helical" evidence="1">
    <location>
        <begin position="29"/>
        <end position="51"/>
    </location>
</feature>
<evidence type="ECO:0000313" key="2">
    <source>
        <dbReference type="EMBL" id="MDQ0417397.1"/>
    </source>
</evidence>
<accession>A0AAJ1TI69</accession>
<dbReference type="AlphaFoldDB" id="A0AAJ1TI69"/>
<keyword evidence="3" id="KW-1185">Reference proteome</keyword>
<name>A0AAJ1TI69_9BACL</name>
<comment type="caution">
    <text evidence="2">The sequence shown here is derived from an EMBL/GenBank/DDBJ whole genome shotgun (WGS) entry which is preliminary data.</text>
</comment>
<evidence type="ECO:0000313" key="3">
    <source>
        <dbReference type="Proteomes" id="UP001238450"/>
    </source>
</evidence>
<organism evidence="2 3">
    <name type="scientific">Croceifilum oryzae</name>
    <dbReference type="NCBI Taxonomy" id="1553429"/>
    <lineage>
        <taxon>Bacteria</taxon>
        <taxon>Bacillati</taxon>
        <taxon>Bacillota</taxon>
        <taxon>Bacilli</taxon>
        <taxon>Bacillales</taxon>
        <taxon>Thermoactinomycetaceae</taxon>
        <taxon>Croceifilum</taxon>
    </lineage>
</organism>
<sequence>MQKRVSVYDRIVNVYDGVKFRIRDINRPYLLVGIVITCVTLMVLSAATLILDSLEELLRIFITYFCTVIGSLVAYFTLKRQEWNTFKTRYFEQSSVIDAFLDETAILEEYYELRRFVWTNVKWDSKRDDWRAKTVIKMMEDFKITLDTHLPSIRVFDDRKRVEKINKLRRRLSIKMNCYNDVFDELRGQENNLEACSLVAITGISGCFQHAIDIRENIQVHKYTIDAEYGVKSESFWYRL</sequence>
<protein>
    <submittedName>
        <fullName evidence="2">Uncharacterized protein</fullName>
    </submittedName>
</protein>
<keyword evidence="1" id="KW-1133">Transmembrane helix</keyword>
<proteinExistence type="predicted"/>
<feature type="transmembrane region" description="Helical" evidence="1">
    <location>
        <begin position="57"/>
        <end position="78"/>
    </location>
</feature>
<dbReference type="EMBL" id="JAUSUV010000006">
    <property type="protein sequence ID" value="MDQ0417397.1"/>
    <property type="molecule type" value="Genomic_DNA"/>
</dbReference>
<reference evidence="2 3" key="1">
    <citation type="submission" date="2023-07" db="EMBL/GenBank/DDBJ databases">
        <title>Genomic Encyclopedia of Type Strains, Phase IV (KMG-IV): sequencing the most valuable type-strain genomes for metagenomic binning, comparative biology and taxonomic classification.</title>
        <authorList>
            <person name="Goeker M."/>
        </authorList>
    </citation>
    <scope>NUCLEOTIDE SEQUENCE [LARGE SCALE GENOMIC DNA]</scope>
    <source>
        <strain evidence="2 3">DSM 46876</strain>
    </source>
</reference>
<dbReference type="Proteomes" id="UP001238450">
    <property type="component" value="Unassembled WGS sequence"/>
</dbReference>
<dbReference type="RefSeq" id="WP_307252436.1">
    <property type="nucleotide sequence ID" value="NZ_JAUSUV010000006.1"/>
</dbReference>